<evidence type="ECO:0000313" key="2">
    <source>
        <dbReference type="Proteomes" id="UP001241748"/>
    </source>
</evidence>
<gene>
    <name evidence="1" type="ORF">P5G62_012105</name>
</gene>
<keyword evidence="2" id="KW-1185">Reference proteome</keyword>
<name>A0ABV4YT16_9BACI</name>
<organism evidence="1 2">
    <name type="scientific">Neobacillus driksii</name>
    <dbReference type="NCBI Taxonomy" id="3035913"/>
    <lineage>
        <taxon>Bacteria</taxon>
        <taxon>Bacillati</taxon>
        <taxon>Bacillota</taxon>
        <taxon>Bacilli</taxon>
        <taxon>Bacillales</taxon>
        <taxon>Bacillaceae</taxon>
        <taxon>Neobacillus</taxon>
    </lineage>
</organism>
<accession>A0ABV4YT16</accession>
<dbReference type="RefSeq" id="WP_306074068.1">
    <property type="nucleotide sequence ID" value="NZ_JAROBZ020000001.1"/>
</dbReference>
<sequence>MTISIKNINEIKSGSLYQEDRKNKEVLDLSLFSFDDPTFEIVLDQPIVDKAMFGKTKNITRIFLSVDDSTNFSNLIREQK</sequence>
<dbReference type="EMBL" id="JAROBZ020000001">
    <property type="protein sequence ID" value="MFB3167848.1"/>
    <property type="molecule type" value="Genomic_DNA"/>
</dbReference>
<dbReference type="Proteomes" id="UP001241748">
    <property type="component" value="Unassembled WGS sequence"/>
</dbReference>
<comment type="caution">
    <text evidence="1">The sequence shown here is derived from an EMBL/GenBank/DDBJ whole genome shotgun (WGS) entry which is preliminary data.</text>
</comment>
<reference evidence="1 2" key="1">
    <citation type="submission" date="2024-05" db="EMBL/GenBank/DDBJ databases">
        <authorList>
            <person name="Venkateswaran K."/>
        </authorList>
    </citation>
    <scope>NUCLEOTIDE SEQUENCE [LARGE SCALE GENOMIC DNA]</scope>
    <source>
        <strain evidence="1 2">179-C4-2-HS</strain>
    </source>
</reference>
<evidence type="ECO:0000313" key="1">
    <source>
        <dbReference type="EMBL" id="MFB3167848.1"/>
    </source>
</evidence>
<protein>
    <submittedName>
        <fullName evidence="1">Uncharacterized protein</fullName>
    </submittedName>
</protein>
<proteinExistence type="predicted"/>